<keyword evidence="1" id="KW-0812">Transmembrane</keyword>
<dbReference type="OrthoDB" id="237270at2"/>
<dbReference type="AlphaFoldDB" id="A0A4Q7LUE4"/>
<organism evidence="2 3">
    <name type="scientific">Sphaerotilus mobilis</name>
    <dbReference type="NCBI Taxonomy" id="47994"/>
    <lineage>
        <taxon>Bacteria</taxon>
        <taxon>Pseudomonadati</taxon>
        <taxon>Pseudomonadota</taxon>
        <taxon>Betaproteobacteria</taxon>
        <taxon>Burkholderiales</taxon>
        <taxon>Sphaerotilaceae</taxon>
        <taxon>Sphaerotilus</taxon>
    </lineage>
</organism>
<dbReference type="EMBL" id="SGWV01000007">
    <property type="protein sequence ID" value="RZS58736.1"/>
    <property type="molecule type" value="Genomic_DNA"/>
</dbReference>
<sequence>MRKFKTTLLQIGDLLLTAGPVLLLAIGLMVLAYRVLSPTPPQRMVLATGPDQGAYAEFGPRYVNALKKHGITVELRTTKGSQENLTLLQAGAVDAAFVQGGAQDELGPDEAPPEGLASLGNLFREPVWVFYREAVAVQRHERKTLDSLAQLKGWRINIGHEGSGVTNVMRRLFNANGIDPRTQKLGRLEPTPAVVELLAGRIDALALVSAPESPLVRMLLITPGVRLLDFAQAEAYARRVPQVQPVLLPRGVVDLARDLPRQDLRLLAANATLVVRDDTHPALQQLLVQAAGRIHGEGNWFQRKGEFPQAGVSDYTLAGEAQRYFESGTPLLQRYLPFWLANLIDRMWVVLVSIVAVVIPLSRIVPPLYTMRIRSRIFRWYGTLREIEERAGDPALTPEAIAALEAELKALDARVERLPVPLSHAEELYALRSHIQLVRRRLQAA</sequence>
<feature type="transmembrane region" description="Helical" evidence="1">
    <location>
        <begin position="12"/>
        <end position="36"/>
    </location>
</feature>
<reference evidence="2 3" key="1">
    <citation type="submission" date="2019-02" db="EMBL/GenBank/DDBJ databases">
        <title>Genomic Encyclopedia of Type Strains, Phase IV (KMG-IV): sequencing the most valuable type-strain genomes for metagenomic binning, comparative biology and taxonomic classification.</title>
        <authorList>
            <person name="Goeker M."/>
        </authorList>
    </citation>
    <scope>NUCLEOTIDE SEQUENCE [LARGE SCALE GENOMIC DNA]</scope>
    <source>
        <strain evidence="2 3">DSM 10617</strain>
    </source>
</reference>
<comment type="caution">
    <text evidence="2">The sequence shown here is derived from an EMBL/GenBank/DDBJ whole genome shotgun (WGS) entry which is preliminary data.</text>
</comment>
<gene>
    <name evidence="2" type="ORF">EV685_1034</name>
</gene>
<feature type="transmembrane region" description="Helical" evidence="1">
    <location>
        <begin position="347"/>
        <end position="369"/>
    </location>
</feature>
<accession>A0A4Q7LUE4</accession>
<name>A0A4Q7LUE4_9BURK</name>
<dbReference type="InterPro" id="IPR011852">
    <property type="entry name" value="TRAP_TAXI"/>
</dbReference>
<protein>
    <submittedName>
        <fullName evidence="2">TRAP transporter TAXI family solute receptor</fullName>
    </submittedName>
</protein>
<evidence type="ECO:0000313" key="2">
    <source>
        <dbReference type="EMBL" id="RZS58736.1"/>
    </source>
</evidence>
<dbReference type="SUPFAM" id="SSF53850">
    <property type="entry name" value="Periplasmic binding protein-like II"/>
    <property type="match status" value="1"/>
</dbReference>
<dbReference type="PANTHER" id="PTHR42941:SF1">
    <property type="entry name" value="SLL1037 PROTEIN"/>
    <property type="match status" value="1"/>
</dbReference>
<keyword evidence="1" id="KW-0472">Membrane</keyword>
<dbReference type="RefSeq" id="WP_130480850.1">
    <property type="nucleotide sequence ID" value="NZ_SGWV01000007.1"/>
</dbReference>
<keyword evidence="1" id="KW-1133">Transmembrane helix</keyword>
<evidence type="ECO:0000256" key="1">
    <source>
        <dbReference type="SAM" id="Phobius"/>
    </source>
</evidence>
<dbReference type="Gene3D" id="3.40.190.10">
    <property type="entry name" value="Periplasmic binding protein-like II"/>
    <property type="match status" value="2"/>
</dbReference>
<dbReference type="Pfam" id="PF16868">
    <property type="entry name" value="NMT1_3"/>
    <property type="match status" value="1"/>
</dbReference>
<proteinExistence type="predicted"/>
<dbReference type="PANTHER" id="PTHR42941">
    <property type="entry name" value="SLL1037 PROTEIN"/>
    <property type="match status" value="1"/>
</dbReference>
<keyword evidence="3" id="KW-1185">Reference proteome</keyword>
<evidence type="ECO:0000313" key="3">
    <source>
        <dbReference type="Proteomes" id="UP000293433"/>
    </source>
</evidence>
<dbReference type="Proteomes" id="UP000293433">
    <property type="component" value="Unassembled WGS sequence"/>
</dbReference>
<keyword evidence="2" id="KW-0675">Receptor</keyword>